<dbReference type="PANTHER" id="PTHR32219:SF2">
    <property type="entry name" value="PROTON PUMP-INTERACTOR 1"/>
    <property type="match status" value="1"/>
</dbReference>
<keyword evidence="5" id="KW-0256">Endoplasmic reticulum</keyword>
<evidence type="ECO:0000313" key="13">
    <source>
        <dbReference type="EMBL" id="GAU33733.1"/>
    </source>
</evidence>
<feature type="region of interest" description="Disordered" evidence="11">
    <location>
        <begin position="354"/>
        <end position="449"/>
    </location>
</feature>
<keyword evidence="3" id="KW-1003">Cell membrane</keyword>
<keyword evidence="4 12" id="KW-0812">Transmembrane</keyword>
<evidence type="ECO:0000256" key="6">
    <source>
        <dbReference type="ARBA" id="ARBA00022989"/>
    </source>
</evidence>
<evidence type="ECO:0000256" key="12">
    <source>
        <dbReference type="SAM" id="Phobius"/>
    </source>
</evidence>
<feature type="compositionally biased region" description="Acidic residues" evidence="11">
    <location>
        <begin position="509"/>
        <end position="519"/>
    </location>
</feature>
<dbReference type="PANTHER" id="PTHR32219">
    <property type="entry name" value="RNA-BINDING PROTEIN YLMH-RELATED"/>
    <property type="match status" value="1"/>
</dbReference>
<evidence type="ECO:0000256" key="5">
    <source>
        <dbReference type="ARBA" id="ARBA00022824"/>
    </source>
</evidence>
<evidence type="ECO:0008006" key="15">
    <source>
        <dbReference type="Google" id="ProtNLM"/>
    </source>
</evidence>
<feature type="compositionally biased region" description="Basic and acidic residues" evidence="11">
    <location>
        <begin position="354"/>
        <end position="376"/>
    </location>
</feature>
<accession>A0A2Z6MVA1</accession>
<evidence type="ECO:0000256" key="9">
    <source>
        <dbReference type="ARBA" id="ARBA00038080"/>
    </source>
</evidence>
<dbReference type="GO" id="GO:0005789">
    <property type="term" value="C:endoplasmic reticulum membrane"/>
    <property type="evidence" value="ECO:0007669"/>
    <property type="project" value="UniProtKB-SubCell"/>
</dbReference>
<dbReference type="AlphaFoldDB" id="A0A2Z6MVA1"/>
<gene>
    <name evidence="13" type="ORF">TSUD_52660</name>
</gene>
<evidence type="ECO:0000256" key="10">
    <source>
        <dbReference type="SAM" id="Coils"/>
    </source>
</evidence>
<feature type="coiled-coil region" evidence="10">
    <location>
        <begin position="261"/>
        <end position="316"/>
    </location>
</feature>
<feature type="compositionally biased region" description="Basic and acidic residues" evidence="11">
    <location>
        <begin position="463"/>
        <end position="475"/>
    </location>
</feature>
<evidence type="ECO:0000256" key="7">
    <source>
        <dbReference type="ARBA" id="ARBA00023054"/>
    </source>
</evidence>
<evidence type="ECO:0000256" key="2">
    <source>
        <dbReference type="ARBA" id="ARBA00004389"/>
    </source>
</evidence>
<proteinExistence type="inferred from homology"/>
<feature type="region of interest" description="Disordered" evidence="11">
    <location>
        <begin position="463"/>
        <end position="551"/>
    </location>
</feature>
<evidence type="ECO:0000256" key="1">
    <source>
        <dbReference type="ARBA" id="ARBA00004162"/>
    </source>
</evidence>
<feature type="compositionally biased region" description="Basic and acidic residues" evidence="11">
    <location>
        <begin position="534"/>
        <end position="544"/>
    </location>
</feature>
<feature type="non-terminal residue" evidence="13">
    <location>
        <position position="1"/>
    </location>
</feature>
<feature type="compositionally biased region" description="Basic and acidic residues" evidence="11">
    <location>
        <begin position="429"/>
        <end position="449"/>
    </location>
</feature>
<keyword evidence="14" id="KW-1185">Reference proteome</keyword>
<dbReference type="Proteomes" id="UP000242715">
    <property type="component" value="Unassembled WGS sequence"/>
</dbReference>
<comment type="subcellular location">
    <subcellularLocation>
        <location evidence="1">Cell membrane</location>
        <topology evidence="1">Single-pass membrane protein</topology>
    </subcellularLocation>
    <subcellularLocation>
        <location evidence="2">Endoplasmic reticulum membrane</location>
        <topology evidence="2">Single-pass membrane protein</topology>
    </subcellularLocation>
</comment>
<dbReference type="OrthoDB" id="2195113at2759"/>
<reference evidence="14" key="1">
    <citation type="journal article" date="2017" name="Front. Plant Sci.">
        <title>Climate Clever Clovers: New Paradigm to Reduce the Environmental Footprint of Ruminants by Breeding Low Methanogenic Forages Utilizing Haplotype Variation.</title>
        <authorList>
            <person name="Kaur P."/>
            <person name="Appels R."/>
            <person name="Bayer P.E."/>
            <person name="Keeble-Gagnere G."/>
            <person name="Wang J."/>
            <person name="Hirakawa H."/>
            <person name="Shirasawa K."/>
            <person name="Vercoe P."/>
            <person name="Stefanova K."/>
            <person name="Durmic Z."/>
            <person name="Nichols P."/>
            <person name="Revell C."/>
            <person name="Isobe S.N."/>
            <person name="Edwards D."/>
            <person name="Erskine W."/>
        </authorList>
    </citation>
    <scope>NUCLEOTIDE SEQUENCE [LARGE SCALE GENOMIC DNA]</scope>
    <source>
        <strain evidence="14">cv. Daliak</strain>
    </source>
</reference>
<dbReference type="GO" id="GO:0005886">
    <property type="term" value="C:plasma membrane"/>
    <property type="evidence" value="ECO:0007669"/>
    <property type="project" value="UniProtKB-SubCell"/>
</dbReference>
<keyword evidence="7 10" id="KW-0175">Coiled coil</keyword>
<feature type="transmembrane region" description="Helical" evidence="12">
    <location>
        <begin position="569"/>
        <end position="591"/>
    </location>
</feature>
<sequence length="592" mass="66488">YLDFVVGVMAVEIVGFEMVQGPTENGVEGGKPVALEKENGKLEKDMGAGEAIKFGSHGDESAKGEVNDVADSNTPNNAAEEWPAPKQIHSFWFVRCRPYDDPAIKAKIDVLDKEISKKNEARFKITEALKAKRSERSELISQIKILRDDSRQYQSIFEEKMKEIEPLQQALGKLRNTNNAGRGGICSSEEELNDVIYSLQYRIQHESIPLTEEKQILREIKQLEGTREKVIANAAMRTKLQDTVGQKNDIQDQVKLIGGDLDGVKKERQAIRAKIKQIDDALKTNETDIQTLQEELEAVTKKREQAFESIQKLRKQRDEGNSHFYQSRVILTKARDLAAKKDVKALDELTHAEMSRDGRIRNPDEKPLLAEPKPAESEPLPKAIAKQPKEEPKPSPAETQKETKTKGRDLKTKSDNKDSTTTDDDYEFENPHKDTAAVKEPEIDPAKLKEIKREEEIAKAKLAAERKKKLAEKAAAKAALKAQKEAEKKLKDREKKAKKKSGAGTNPQEEQEAAEAEATEPEKVNDVVEAPAPVKEKVTKESTVRSRSRGKVPEPIPKAILKRKKSNNYWIWIAVAALLVLLLSVLGYTYLL</sequence>
<organism evidence="13 14">
    <name type="scientific">Trifolium subterraneum</name>
    <name type="common">Subterranean clover</name>
    <dbReference type="NCBI Taxonomy" id="3900"/>
    <lineage>
        <taxon>Eukaryota</taxon>
        <taxon>Viridiplantae</taxon>
        <taxon>Streptophyta</taxon>
        <taxon>Embryophyta</taxon>
        <taxon>Tracheophyta</taxon>
        <taxon>Spermatophyta</taxon>
        <taxon>Magnoliopsida</taxon>
        <taxon>eudicotyledons</taxon>
        <taxon>Gunneridae</taxon>
        <taxon>Pentapetalae</taxon>
        <taxon>rosids</taxon>
        <taxon>fabids</taxon>
        <taxon>Fabales</taxon>
        <taxon>Fabaceae</taxon>
        <taxon>Papilionoideae</taxon>
        <taxon>50 kb inversion clade</taxon>
        <taxon>NPAAA clade</taxon>
        <taxon>Hologalegina</taxon>
        <taxon>IRL clade</taxon>
        <taxon>Trifolieae</taxon>
        <taxon>Trifolium</taxon>
    </lineage>
</organism>
<dbReference type="EMBL" id="DF973535">
    <property type="protein sequence ID" value="GAU33733.1"/>
    <property type="molecule type" value="Genomic_DNA"/>
</dbReference>
<keyword evidence="8 12" id="KW-0472">Membrane</keyword>
<evidence type="ECO:0000256" key="11">
    <source>
        <dbReference type="SAM" id="MobiDB-lite"/>
    </source>
</evidence>
<feature type="compositionally biased region" description="Basic and acidic residues" evidence="11">
    <location>
        <begin position="387"/>
        <end position="420"/>
    </location>
</feature>
<name>A0A2Z6MVA1_TRISU</name>
<dbReference type="InterPro" id="IPR055282">
    <property type="entry name" value="PPI1-4"/>
</dbReference>
<feature type="compositionally biased region" description="Basic and acidic residues" evidence="11">
    <location>
        <begin position="482"/>
        <end position="495"/>
    </location>
</feature>
<evidence type="ECO:0000256" key="4">
    <source>
        <dbReference type="ARBA" id="ARBA00022692"/>
    </source>
</evidence>
<evidence type="ECO:0000256" key="3">
    <source>
        <dbReference type="ARBA" id="ARBA00022475"/>
    </source>
</evidence>
<protein>
    <recommendedName>
        <fullName evidence="15">Proton pump-interactor 1</fullName>
    </recommendedName>
</protein>
<evidence type="ECO:0000256" key="8">
    <source>
        <dbReference type="ARBA" id="ARBA00023136"/>
    </source>
</evidence>
<keyword evidence="6 12" id="KW-1133">Transmembrane helix</keyword>
<comment type="similarity">
    <text evidence="9">Belongs to the plant Proton pump-interactor protein family.</text>
</comment>
<evidence type="ECO:0000313" key="14">
    <source>
        <dbReference type="Proteomes" id="UP000242715"/>
    </source>
</evidence>